<dbReference type="InterPro" id="IPR012737">
    <property type="entry name" value="DhaK_L_YcgS"/>
</dbReference>
<gene>
    <name evidence="4" type="ORF">GCM10007291_25790</name>
</gene>
<feature type="domain" description="DhaL" evidence="3">
    <location>
        <begin position="7"/>
        <end position="204"/>
    </location>
</feature>
<keyword evidence="2 4" id="KW-0418">Kinase</keyword>
<evidence type="ECO:0000313" key="4">
    <source>
        <dbReference type="EMBL" id="GHC24992.1"/>
    </source>
</evidence>
<accession>A0ABQ3FHU3</accession>
<evidence type="ECO:0000256" key="2">
    <source>
        <dbReference type="ARBA" id="ARBA00022777"/>
    </source>
</evidence>
<protein>
    <submittedName>
        <fullName evidence="4">Dihydroxyacetone kinase subunit L</fullName>
    </submittedName>
</protein>
<dbReference type="PANTHER" id="PTHR28629:SF4">
    <property type="entry name" value="TRIOKINASE_FMN CYCLASE"/>
    <property type="match status" value="1"/>
</dbReference>
<evidence type="ECO:0000259" key="3">
    <source>
        <dbReference type="PROSITE" id="PS51480"/>
    </source>
</evidence>
<dbReference type="SUPFAM" id="SSF101473">
    <property type="entry name" value="DhaL-like"/>
    <property type="match status" value="1"/>
</dbReference>
<dbReference type="InterPro" id="IPR004007">
    <property type="entry name" value="DhaL_dom"/>
</dbReference>
<keyword evidence="1" id="KW-0808">Transferase</keyword>
<evidence type="ECO:0000313" key="5">
    <source>
        <dbReference type="Proteomes" id="UP000658305"/>
    </source>
</evidence>
<dbReference type="PROSITE" id="PS51480">
    <property type="entry name" value="DHAL"/>
    <property type="match status" value="1"/>
</dbReference>
<dbReference type="NCBIfam" id="TIGR02365">
    <property type="entry name" value="dha_L_ycgS"/>
    <property type="match status" value="1"/>
</dbReference>
<name>A0ABQ3FHU3_9RHOB</name>
<sequence length="207" mass="20660">MITMDRTGFKAALVAAAEAVVASKDVLTRADQAIGDGDHGIGMARGFRAFADALAKLDDAGASACLQAGGKALMMTGGGASGAIFGTFYTASGNALEAEAEPDPTALAAAFAAGLQAVKDRGRAKAGDKTMIDAAEPAIAALAQQQGALPAALEAMAAAARSGMEATRDMVATTGKARALGERSLGHPDPGAMTFTIFCEALARGLR</sequence>
<dbReference type="GO" id="GO:0016301">
    <property type="term" value="F:kinase activity"/>
    <property type="evidence" value="ECO:0007669"/>
    <property type="project" value="UniProtKB-KW"/>
</dbReference>
<dbReference type="EMBL" id="BMYI01000007">
    <property type="protein sequence ID" value="GHC24992.1"/>
    <property type="molecule type" value="Genomic_DNA"/>
</dbReference>
<dbReference type="Gene3D" id="1.25.40.340">
    <property type="match status" value="1"/>
</dbReference>
<comment type="caution">
    <text evidence="4">The sequence shown here is derived from an EMBL/GenBank/DDBJ whole genome shotgun (WGS) entry which is preliminary data.</text>
</comment>
<dbReference type="PANTHER" id="PTHR28629">
    <property type="entry name" value="TRIOKINASE/FMN CYCLASE"/>
    <property type="match status" value="1"/>
</dbReference>
<keyword evidence="5" id="KW-1185">Reference proteome</keyword>
<organism evidence="4 5">
    <name type="scientific">Gemmobacter nanjingensis</name>
    <dbReference type="NCBI Taxonomy" id="488454"/>
    <lineage>
        <taxon>Bacteria</taxon>
        <taxon>Pseudomonadati</taxon>
        <taxon>Pseudomonadota</taxon>
        <taxon>Alphaproteobacteria</taxon>
        <taxon>Rhodobacterales</taxon>
        <taxon>Paracoccaceae</taxon>
        <taxon>Gemmobacter</taxon>
    </lineage>
</organism>
<dbReference type="Proteomes" id="UP000658305">
    <property type="component" value="Unassembled WGS sequence"/>
</dbReference>
<proteinExistence type="predicted"/>
<dbReference type="InterPro" id="IPR050861">
    <property type="entry name" value="Dihydroxyacetone_Kinase"/>
</dbReference>
<evidence type="ECO:0000256" key="1">
    <source>
        <dbReference type="ARBA" id="ARBA00022679"/>
    </source>
</evidence>
<dbReference type="SMART" id="SM01120">
    <property type="entry name" value="Dak2"/>
    <property type="match status" value="1"/>
</dbReference>
<dbReference type="Pfam" id="PF02734">
    <property type="entry name" value="Dak2"/>
    <property type="match status" value="1"/>
</dbReference>
<dbReference type="InterPro" id="IPR036117">
    <property type="entry name" value="DhaL_dom_sf"/>
</dbReference>
<reference evidence="5" key="1">
    <citation type="journal article" date="2019" name="Int. J. Syst. Evol. Microbiol.">
        <title>The Global Catalogue of Microorganisms (GCM) 10K type strain sequencing project: providing services to taxonomists for standard genome sequencing and annotation.</title>
        <authorList>
            <consortium name="The Broad Institute Genomics Platform"/>
            <consortium name="The Broad Institute Genome Sequencing Center for Infectious Disease"/>
            <person name="Wu L."/>
            <person name="Ma J."/>
        </authorList>
    </citation>
    <scope>NUCLEOTIDE SEQUENCE [LARGE SCALE GENOMIC DNA]</scope>
    <source>
        <strain evidence="5">KCTC 23298</strain>
    </source>
</reference>